<dbReference type="SUPFAM" id="SSF50621">
    <property type="entry name" value="Alanine racemase C-terminal domain-like"/>
    <property type="match status" value="1"/>
</dbReference>
<feature type="domain" description="Orn/DAP/Arg decarboxylase 2 C-terminal" evidence="15">
    <location>
        <begin position="52"/>
        <end position="390"/>
    </location>
</feature>
<dbReference type="NCBIfam" id="TIGR01048">
    <property type="entry name" value="lysA"/>
    <property type="match status" value="1"/>
</dbReference>
<dbReference type="SUPFAM" id="SSF51419">
    <property type="entry name" value="PLP-binding barrel"/>
    <property type="match status" value="1"/>
</dbReference>
<dbReference type="Gene3D" id="2.40.37.10">
    <property type="entry name" value="Lyase, Ornithine Decarboxylase, Chain A, domain 1"/>
    <property type="match status" value="1"/>
</dbReference>
<dbReference type="Pfam" id="PF00278">
    <property type="entry name" value="Orn_DAP_Arg_deC"/>
    <property type="match status" value="1"/>
</dbReference>
<dbReference type="HAMAP" id="MF_02120">
    <property type="entry name" value="LysA"/>
    <property type="match status" value="1"/>
</dbReference>
<dbReference type="InterPro" id="IPR002986">
    <property type="entry name" value="DAP_deCOOHase_LysA"/>
</dbReference>
<dbReference type="FunFam" id="2.40.37.10:FF:000003">
    <property type="entry name" value="Diaminopimelate decarboxylase"/>
    <property type="match status" value="1"/>
</dbReference>
<dbReference type="PROSITE" id="PS00879">
    <property type="entry name" value="ODR_DC_2_2"/>
    <property type="match status" value="1"/>
</dbReference>
<dbReference type="KEGG" id="tcl:Tchl_0747"/>
<reference evidence="17 18" key="1">
    <citation type="submission" date="2016-12" db="EMBL/GenBank/DDBJ databases">
        <title>Complete genome sequence of Thauera chlorobenzoica, a Betaproteobacterium degrading haloaromatics anaerobically to CO2 and halides.</title>
        <authorList>
            <person name="Goris T."/>
            <person name="Mergelsberg M."/>
            <person name="Boll M."/>
        </authorList>
    </citation>
    <scope>NUCLEOTIDE SEQUENCE [LARGE SCALE GENOMIC DNA]</scope>
    <source>
        <strain evidence="17 18">3CB1</strain>
    </source>
</reference>
<evidence type="ECO:0000259" key="16">
    <source>
        <dbReference type="Pfam" id="PF02784"/>
    </source>
</evidence>
<dbReference type="PRINTS" id="PR01179">
    <property type="entry name" value="ODADCRBXLASE"/>
</dbReference>
<dbReference type="GO" id="GO:0008836">
    <property type="term" value="F:diaminopimelate decarboxylase activity"/>
    <property type="evidence" value="ECO:0007669"/>
    <property type="project" value="UniProtKB-UniRule"/>
</dbReference>
<keyword evidence="5 12" id="KW-0457">Lysine biosynthesis</keyword>
<dbReference type="PANTHER" id="PTHR43727:SF2">
    <property type="entry name" value="GROUP IV DECARBOXYLASE"/>
    <property type="match status" value="1"/>
</dbReference>
<feature type="modified residue" description="N6-(pyridoxal phosphate)lysine" evidence="12 13">
    <location>
        <position position="82"/>
    </location>
</feature>
<evidence type="ECO:0000313" key="17">
    <source>
        <dbReference type="EMBL" id="APR03611.1"/>
    </source>
</evidence>
<sequence length="436" mass="45799">MNTPAPHIPAAHTPAAALPFPPIPTLQARDGALWLEGLALADLAARFGTPTYVYSKAALEAAFASWREALAGRRALVCYAVKANSNLGILSVFARLGAGFDIVSGGELARVLAAGGEAGKVVFSGVGKTRAEMRQALQAGIRCFNVESAAELERLDAVAGELSTRAPVALRVNPDVDPKTHPYISTGLKGNKFGVAFADALSLYRRAAALPNLRVTGVACHIGSQLLDPAPMAEAARKVRGLVERLAADGIALGHVDLGGGLGIRYRDEAPPTVADYLAPLLEAFEGCPQELCFEPGRSLVGNAGLLLTRIEYLKPGETKNFAIVDAAMNDLARPALYDAWHEVVAVAPRATAAQRYEIVGPICESGDFLAHDRSLAVAEGDLLALLSAGAYGMTMSSNYNTRPRAAEVIVDGSSAHLVRARETVAELYAGEKALD</sequence>
<dbReference type="PANTHER" id="PTHR43727">
    <property type="entry name" value="DIAMINOPIMELATE DECARBOXYLASE"/>
    <property type="match status" value="1"/>
</dbReference>
<evidence type="ECO:0000256" key="6">
    <source>
        <dbReference type="ARBA" id="ARBA00023239"/>
    </source>
</evidence>
<evidence type="ECO:0000259" key="15">
    <source>
        <dbReference type="Pfam" id="PF00278"/>
    </source>
</evidence>
<dbReference type="Pfam" id="PF02784">
    <property type="entry name" value="Orn_Arg_deC_N"/>
    <property type="match status" value="1"/>
</dbReference>
<comment type="similarity">
    <text evidence="9 12">Belongs to the Orn/Lys/Arg decarboxylase class-II family. LysA subfamily.</text>
</comment>
<feature type="binding site" evidence="12">
    <location>
        <begin position="295"/>
        <end position="298"/>
    </location>
    <ligand>
        <name>pyridoxal 5'-phosphate</name>
        <dbReference type="ChEBI" id="CHEBI:597326"/>
    </ligand>
</feature>
<feature type="binding site" evidence="12">
    <location>
        <position position="392"/>
    </location>
    <ligand>
        <name>substrate</name>
    </ligand>
</feature>
<evidence type="ECO:0000256" key="5">
    <source>
        <dbReference type="ARBA" id="ARBA00023154"/>
    </source>
</evidence>
<evidence type="ECO:0000256" key="2">
    <source>
        <dbReference type="ARBA" id="ARBA00022605"/>
    </source>
</evidence>
<comment type="pathway">
    <text evidence="8 12 14">Amino-acid biosynthesis; L-lysine biosynthesis via DAP pathway; L-lysine from DL-2,6-diaminopimelate: step 1/1.</text>
</comment>
<dbReference type="EC" id="4.1.1.20" evidence="10 12"/>
<dbReference type="FunFam" id="3.20.20.10:FF:000003">
    <property type="entry name" value="Diaminopimelate decarboxylase"/>
    <property type="match status" value="1"/>
</dbReference>
<comment type="cofactor">
    <cofactor evidence="1 12 13 14">
        <name>pyridoxal 5'-phosphate</name>
        <dbReference type="ChEBI" id="CHEBI:597326"/>
    </cofactor>
</comment>
<evidence type="ECO:0000256" key="3">
    <source>
        <dbReference type="ARBA" id="ARBA00022793"/>
    </source>
</evidence>
<feature type="domain" description="Orn/DAP/Arg decarboxylase 2 N-terminal" evidence="16">
    <location>
        <begin position="58"/>
        <end position="301"/>
    </location>
</feature>
<comment type="subunit">
    <text evidence="12">Homodimer.</text>
</comment>
<dbReference type="CDD" id="cd06828">
    <property type="entry name" value="PLPDE_III_DapDC"/>
    <property type="match status" value="1"/>
</dbReference>
<protein>
    <recommendedName>
        <fullName evidence="11 12">Diaminopimelate decarboxylase</fullName>
        <shortName evidence="12">DAP decarboxylase</shortName>
        <shortName evidence="12">DAPDC</shortName>
        <ecNumber evidence="10 12">4.1.1.20</ecNumber>
    </recommendedName>
</protein>
<feature type="binding site" evidence="12">
    <location>
        <position position="334"/>
    </location>
    <ligand>
        <name>substrate</name>
    </ligand>
</feature>
<evidence type="ECO:0000256" key="1">
    <source>
        <dbReference type="ARBA" id="ARBA00001933"/>
    </source>
</evidence>
<keyword evidence="18" id="KW-1185">Reference proteome</keyword>
<evidence type="ECO:0000256" key="10">
    <source>
        <dbReference type="ARBA" id="ARBA00066427"/>
    </source>
</evidence>
<feature type="binding site" evidence="12">
    <location>
        <position position="261"/>
    </location>
    <ligand>
        <name>pyridoxal 5'-phosphate</name>
        <dbReference type="ChEBI" id="CHEBI:597326"/>
    </ligand>
</feature>
<dbReference type="InterPro" id="IPR022657">
    <property type="entry name" value="De-COase2_CS"/>
</dbReference>
<evidence type="ECO:0000256" key="14">
    <source>
        <dbReference type="RuleBase" id="RU003738"/>
    </source>
</evidence>
<dbReference type="AlphaFoldDB" id="A0A1H5UIX3"/>
<evidence type="ECO:0000256" key="8">
    <source>
        <dbReference type="ARBA" id="ARBA00060643"/>
    </source>
</evidence>
<dbReference type="UniPathway" id="UPA00034">
    <property type="reaction ID" value="UER00027"/>
</dbReference>
<evidence type="ECO:0000256" key="11">
    <source>
        <dbReference type="ARBA" id="ARBA00074972"/>
    </source>
</evidence>
<dbReference type="Gene3D" id="3.20.20.10">
    <property type="entry name" value="Alanine racemase"/>
    <property type="match status" value="1"/>
</dbReference>
<gene>
    <name evidence="12" type="primary">lysA</name>
    <name evidence="17" type="ORF">Tchl_0747</name>
</gene>
<organism evidence="17 18">
    <name type="scientific">Thauera chlorobenzoica</name>
    <dbReference type="NCBI Taxonomy" id="96773"/>
    <lineage>
        <taxon>Bacteria</taxon>
        <taxon>Pseudomonadati</taxon>
        <taxon>Pseudomonadota</taxon>
        <taxon>Betaproteobacteria</taxon>
        <taxon>Rhodocyclales</taxon>
        <taxon>Zoogloeaceae</taxon>
        <taxon>Thauera</taxon>
    </lineage>
</organism>
<dbReference type="OrthoDB" id="9802241at2"/>
<evidence type="ECO:0000256" key="13">
    <source>
        <dbReference type="PIRSR" id="PIRSR600183-50"/>
    </source>
</evidence>
<comment type="catalytic activity">
    <reaction evidence="7 12 14">
        <text>meso-2,6-diaminopimelate + H(+) = L-lysine + CO2</text>
        <dbReference type="Rhea" id="RHEA:15101"/>
        <dbReference type="ChEBI" id="CHEBI:15378"/>
        <dbReference type="ChEBI" id="CHEBI:16526"/>
        <dbReference type="ChEBI" id="CHEBI:32551"/>
        <dbReference type="ChEBI" id="CHEBI:57791"/>
        <dbReference type="EC" id="4.1.1.20"/>
    </reaction>
</comment>
<dbReference type="STRING" id="96773.Tchl_0747"/>
<evidence type="ECO:0000256" key="9">
    <source>
        <dbReference type="ARBA" id="ARBA00060983"/>
    </source>
</evidence>
<dbReference type="PRINTS" id="PR01181">
    <property type="entry name" value="DAPDCRBXLASE"/>
</dbReference>
<dbReference type="GO" id="GO:0030170">
    <property type="term" value="F:pyridoxal phosphate binding"/>
    <property type="evidence" value="ECO:0007669"/>
    <property type="project" value="UniProtKB-UniRule"/>
</dbReference>
<feature type="binding site" evidence="12">
    <location>
        <position position="365"/>
    </location>
    <ligand>
        <name>substrate</name>
    </ligand>
</feature>
<keyword evidence="6 12" id="KW-0456">Lyase</keyword>
<accession>A0A1H5UIX3</accession>
<keyword evidence="4 12" id="KW-0663">Pyridoxal phosphate</keyword>
<keyword evidence="3 12" id="KW-0210">Decarboxylase</keyword>
<proteinExistence type="inferred from homology"/>
<name>A0A1H5UIX3_9RHOO</name>
<dbReference type="InterPro" id="IPR009006">
    <property type="entry name" value="Ala_racemase/Decarboxylase_C"/>
</dbReference>
<dbReference type="InterPro" id="IPR000183">
    <property type="entry name" value="Orn/DAP/Arg_de-COase"/>
</dbReference>
<evidence type="ECO:0000256" key="7">
    <source>
        <dbReference type="ARBA" id="ARBA00050464"/>
    </source>
</evidence>
<feature type="binding site" evidence="12">
    <location>
        <position position="392"/>
    </location>
    <ligand>
        <name>pyridoxal 5'-phosphate</name>
        <dbReference type="ChEBI" id="CHEBI:597326"/>
    </ligand>
</feature>
<dbReference type="InterPro" id="IPR022644">
    <property type="entry name" value="De-COase2_N"/>
</dbReference>
<keyword evidence="2 12" id="KW-0028">Amino-acid biosynthesis</keyword>
<feature type="binding site" evidence="12">
    <location>
        <position position="338"/>
    </location>
    <ligand>
        <name>substrate</name>
    </ligand>
</feature>
<dbReference type="EMBL" id="CP018839">
    <property type="protein sequence ID" value="APR03611.1"/>
    <property type="molecule type" value="Genomic_DNA"/>
</dbReference>
<dbReference type="RefSeq" id="WP_075147206.1">
    <property type="nucleotide sequence ID" value="NZ_CP018839.1"/>
</dbReference>
<evidence type="ECO:0000256" key="12">
    <source>
        <dbReference type="HAMAP-Rule" id="MF_02120"/>
    </source>
</evidence>
<comment type="function">
    <text evidence="12">Specifically catalyzes the decarboxylation of meso-diaminopimelate (meso-DAP) to L-lysine.</text>
</comment>
<dbReference type="Proteomes" id="UP000185739">
    <property type="component" value="Chromosome"/>
</dbReference>
<dbReference type="GO" id="GO:0009089">
    <property type="term" value="P:lysine biosynthetic process via diaminopimelate"/>
    <property type="evidence" value="ECO:0007669"/>
    <property type="project" value="UniProtKB-UniRule"/>
</dbReference>
<evidence type="ECO:0000256" key="4">
    <source>
        <dbReference type="ARBA" id="ARBA00022898"/>
    </source>
</evidence>
<feature type="active site" description="Proton donor" evidence="13">
    <location>
        <position position="364"/>
    </location>
</feature>
<dbReference type="InterPro" id="IPR022643">
    <property type="entry name" value="De-COase2_C"/>
</dbReference>
<dbReference type="InterPro" id="IPR029066">
    <property type="entry name" value="PLP-binding_barrel"/>
</dbReference>
<feature type="binding site" evidence="12">
    <location>
        <position position="298"/>
    </location>
    <ligand>
        <name>substrate</name>
    </ligand>
</feature>
<evidence type="ECO:0000313" key="18">
    <source>
        <dbReference type="Proteomes" id="UP000185739"/>
    </source>
</evidence>